<dbReference type="InterPro" id="IPR007149">
    <property type="entry name" value="Leo1"/>
</dbReference>
<dbReference type="GO" id="GO:0032968">
    <property type="term" value="P:positive regulation of transcription elongation by RNA polymerase II"/>
    <property type="evidence" value="ECO:0007669"/>
    <property type="project" value="TreeGrafter"/>
</dbReference>
<dbReference type="GO" id="GO:0016593">
    <property type="term" value="C:Cdc73/Paf1 complex"/>
    <property type="evidence" value="ECO:0007669"/>
    <property type="project" value="InterPro"/>
</dbReference>
<feature type="compositionally biased region" description="Low complexity" evidence="1">
    <location>
        <begin position="1"/>
        <end position="13"/>
    </location>
</feature>
<feature type="compositionally biased region" description="Acidic residues" evidence="1">
    <location>
        <begin position="48"/>
        <end position="69"/>
    </location>
</feature>
<evidence type="ECO:0000256" key="1">
    <source>
        <dbReference type="SAM" id="MobiDB-lite"/>
    </source>
</evidence>
<protein>
    <recommendedName>
        <fullName evidence="4">Leo1-domain-containing protein</fullName>
    </recommendedName>
</protein>
<dbReference type="GO" id="GO:1990269">
    <property type="term" value="F:RNA polymerase II C-terminal domain phosphoserine binding"/>
    <property type="evidence" value="ECO:0007669"/>
    <property type="project" value="TreeGrafter"/>
</dbReference>
<dbReference type="Pfam" id="PF04004">
    <property type="entry name" value="Leo1"/>
    <property type="match status" value="1"/>
</dbReference>
<feature type="compositionally biased region" description="Basic and acidic residues" evidence="1">
    <location>
        <begin position="327"/>
        <end position="351"/>
    </location>
</feature>
<evidence type="ECO:0000313" key="2">
    <source>
        <dbReference type="EMBL" id="KAF2786154.1"/>
    </source>
</evidence>
<accession>A0A6A6WQG0</accession>
<reference evidence="2" key="1">
    <citation type="journal article" date="2020" name="Stud. Mycol.">
        <title>101 Dothideomycetes genomes: a test case for predicting lifestyles and emergence of pathogens.</title>
        <authorList>
            <person name="Haridas S."/>
            <person name="Albert R."/>
            <person name="Binder M."/>
            <person name="Bloem J."/>
            <person name="Labutti K."/>
            <person name="Salamov A."/>
            <person name="Andreopoulos B."/>
            <person name="Baker S."/>
            <person name="Barry K."/>
            <person name="Bills G."/>
            <person name="Bluhm B."/>
            <person name="Cannon C."/>
            <person name="Castanera R."/>
            <person name="Culley D."/>
            <person name="Daum C."/>
            <person name="Ezra D."/>
            <person name="Gonzalez J."/>
            <person name="Henrissat B."/>
            <person name="Kuo A."/>
            <person name="Liang C."/>
            <person name="Lipzen A."/>
            <person name="Lutzoni F."/>
            <person name="Magnuson J."/>
            <person name="Mondo S."/>
            <person name="Nolan M."/>
            <person name="Ohm R."/>
            <person name="Pangilinan J."/>
            <person name="Park H.-J."/>
            <person name="Ramirez L."/>
            <person name="Alfaro M."/>
            <person name="Sun H."/>
            <person name="Tritt A."/>
            <person name="Yoshinaga Y."/>
            <person name="Zwiers L.-H."/>
            <person name="Turgeon B."/>
            <person name="Goodwin S."/>
            <person name="Spatafora J."/>
            <person name="Crous P."/>
            <person name="Grigoriev I."/>
        </authorList>
    </citation>
    <scope>NUCLEOTIDE SEQUENCE</scope>
    <source>
        <strain evidence="2">CBS 109.77</strain>
    </source>
</reference>
<evidence type="ECO:0008006" key="4">
    <source>
        <dbReference type="Google" id="ProtNLM"/>
    </source>
</evidence>
<feature type="region of interest" description="Disordered" evidence="1">
    <location>
        <begin position="1"/>
        <end position="90"/>
    </location>
</feature>
<feature type="compositionally biased region" description="Basic and acidic residues" evidence="1">
    <location>
        <begin position="440"/>
        <end position="449"/>
    </location>
</feature>
<dbReference type="EMBL" id="MU002535">
    <property type="protein sequence ID" value="KAF2786154.1"/>
    <property type="molecule type" value="Genomic_DNA"/>
</dbReference>
<feature type="compositionally biased region" description="Basic residues" evidence="1">
    <location>
        <begin position="379"/>
        <end position="389"/>
    </location>
</feature>
<evidence type="ECO:0000313" key="3">
    <source>
        <dbReference type="Proteomes" id="UP000799757"/>
    </source>
</evidence>
<dbReference type="GO" id="GO:0006368">
    <property type="term" value="P:transcription elongation by RNA polymerase II"/>
    <property type="evidence" value="ECO:0007669"/>
    <property type="project" value="InterPro"/>
</dbReference>
<feature type="compositionally biased region" description="Basic and acidic residues" evidence="1">
    <location>
        <begin position="390"/>
        <end position="408"/>
    </location>
</feature>
<feature type="region of interest" description="Disordered" evidence="1">
    <location>
        <begin position="224"/>
        <end position="243"/>
    </location>
</feature>
<dbReference type="AlphaFoldDB" id="A0A6A6WQG0"/>
<gene>
    <name evidence="2" type="ORF">K505DRAFT_318902</name>
</gene>
<dbReference type="PANTHER" id="PTHR23146:SF0">
    <property type="entry name" value="RNA POLYMERASE-ASSOCIATED PROTEIN LEO1"/>
    <property type="match status" value="1"/>
</dbReference>
<organism evidence="2 3">
    <name type="scientific">Melanomma pulvis-pyrius CBS 109.77</name>
    <dbReference type="NCBI Taxonomy" id="1314802"/>
    <lineage>
        <taxon>Eukaryota</taxon>
        <taxon>Fungi</taxon>
        <taxon>Dikarya</taxon>
        <taxon>Ascomycota</taxon>
        <taxon>Pezizomycotina</taxon>
        <taxon>Dothideomycetes</taxon>
        <taxon>Pleosporomycetidae</taxon>
        <taxon>Pleosporales</taxon>
        <taxon>Melanommataceae</taxon>
        <taxon>Melanomma</taxon>
    </lineage>
</organism>
<name>A0A6A6WQG0_9PLEO</name>
<feature type="compositionally biased region" description="Acidic residues" evidence="1">
    <location>
        <begin position="409"/>
        <end position="437"/>
    </location>
</feature>
<dbReference type="Proteomes" id="UP000799757">
    <property type="component" value="Unassembled WGS sequence"/>
</dbReference>
<keyword evidence="3" id="KW-1185">Reference proteome</keyword>
<sequence>MASAVAVHAASSATRLPDSLSDDDEITGKVGPLDSEEESTPRNTVEENGLDDEDEDDLFGDGGDDEDEQPAMRKLDDEELDSGDDDGRADRVLDTQQDAGEEQEHQTFNFMDADIARHCIPEPSDGELYLLKVPRFLAFEPTAWNHKTFQAPTKEHQNRGDQASESFSAYHTAMTTVRWRRSPTNPSQLQSNARFLRWSDGSMTLQFASEPKNQYEINASMLAPPQIRPKKPTPTSMLAKQKGGPEYKESYTYLVAPYEEANVMRVTNKFTTGLSIVPTASSKDEALEKLQEDLAKAARRGRNNEDEAISFIKVDEDPELQRAREEATFKEKQRQLKAREKNEQRERERASRTLGRTGARSSGYGLSIGGLEDDEGGRRGARKPKAKTGLRRDWSEDEDYGIRGKTREDEYDEEDDFIASSGEEPEFVEDDDEEEILDSPPRRGRETQSPKRSRGGAADDDDDEVMVNRTKRRRVVEDDDEEE</sequence>
<proteinExistence type="predicted"/>
<dbReference type="OrthoDB" id="20844at2759"/>
<dbReference type="PANTHER" id="PTHR23146">
    <property type="entry name" value="LEO1 PROTEIN"/>
    <property type="match status" value="1"/>
</dbReference>
<feature type="region of interest" description="Disordered" evidence="1">
    <location>
        <begin position="327"/>
        <end position="483"/>
    </location>
</feature>